<evidence type="ECO:0000313" key="4">
    <source>
        <dbReference type="Proteomes" id="UP001596222"/>
    </source>
</evidence>
<keyword evidence="2" id="KW-1133">Transmembrane helix</keyword>
<gene>
    <name evidence="3" type="ORF">ACFPP6_19175</name>
</gene>
<keyword evidence="2" id="KW-0472">Membrane</keyword>
<reference evidence="4" key="1">
    <citation type="journal article" date="2019" name="Int. J. Syst. Evol. Microbiol.">
        <title>The Global Catalogue of Microorganisms (GCM) 10K type strain sequencing project: providing services to taxonomists for standard genome sequencing and annotation.</title>
        <authorList>
            <consortium name="The Broad Institute Genomics Platform"/>
            <consortium name="The Broad Institute Genome Sequencing Center for Infectious Disease"/>
            <person name="Wu L."/>
            <person name="Ma J."/>
        </authorList>
    </citation>
    <scope>NUCLEOTIDE SEQUENCE [LARGE SCALE GENOMIC DNA]</scope>
    <source>
        <strain evidence="4">CGMCC 4.1641</strain>
    </source>
</reference>
<proteinExistence type="predicted"/>
<evidence type="ECO:0008006" key="5">
    <source>
        <dbReference type="Google" id="ProtNLM"/>
    </source>
</evidence>
<feature type="region of interest" description="Disordered" evidence="1">
    <location>
        <begin position="76"/>
        <end position="97"/>
    </location>
</feature>
<keyword evidence="2" id="KW-0812">Transmembrane</keyword>
<keyword evidence="4" id="KW-1185">Reference proteome</keyword>
<accession>A0ABV9ZZJ2</accession>
<dbReference type="EMBL" id="JBHSKJ010000010">
    <property type="protein sequence ID" value="MFC5146797.1"/>
    <property type="molecule type" value="Genomic_DNA"/>
</dbReference>
<organism evidence="3 4">
    <name type="scientific">Streptomyces aureoversilis</name>
    <dbReference type="NCBI Taxonomy" id="67277"/>
    <lineage>
        <taxon>Bacteria</taxon>
        <taxon>Bacillati</taxon>
        <taxon>Actinomycetota</taxon>
        <taxon>Actinomycetes</taxon>
        <taxon>Kitasatosporales</taxon>
        <taxon>Streptomycetaceae</taxon>
        <taxon>Streptomyces</taxon>
    </lineage>
</organism>
<feature type="transmembrane region" description="Helical" evidence="2">
    <location>
        <begin position="20"/>
        <end position="39"/>
    </location>
</feature>
<sequence>MQANDNTTKTPARRARGRAAALRSAWIAHLLCLGTLGWLRDASLSALGPFSVAGFVLFLGCEAAVALLIARARRRNAAPAGLRPSARSAGCTDGDDGGCTDSCARTCAAGGAAGA</sequence>
<name>A0ABV9ZZJ2_9ACTN</name>
<dbReference type="RefSeq" id="WP_382043621.1">
    <property type="nucleotide sequence ID" value="NZ_JBHSKJ010000010.1"/>
</dbReference>
<feature type="transmembrane region" description="Helical" evidence="2">
    <location>
        <begin position="51"/>
        <end position="70"/>
    </location>
</feature>
<comment type="caution">
    <text evidence="3">The sequence shown here is derived from an EMBL/GenBank/DDBJ whole genome shotgun (WGS) entry which is preliminary data.</text>
</comment>
<protein>
    <recommendedName>
        <fullName evidence="5">Integral membrane protein</fullName>
    </recommendedName>
</protein>
<evidence type="ECO:0000256" key="2">
    <source>
        <dbReference type="SAM" id="Phobius"/>
    </source>
</evidence>
<dbReference type="Proteomes" id="UP001596222">
    <property type="component" value="Unassembled WGS sequence"/>
</dbReference>
<evidence type="ECO:0000313" key="3">
    <source>
        <dbReference type="EMBL" id="MFC5146797.1"/>
    </source>
</evidence>
<evidence type="ECO:0000256" key="1">
    <source>
        <dbReference type="SAM" id="MobiDB-lite"/>
    </source>
</evidence>